<protein>
    <recommendedName>
        <fullName evidence="1">Abortive phage infection protein C-terminal domain-containing protein</fullName>
    </recommendedName>
</protein>
<keyword evidence="3" id="KW-1185">Reference proteome</keyword>
<evidence type="ECO:0000313" key="2">
    <source>
        <dbReference type="EMBL" id="GAA5228586.1"/>
    </source>
</evidence>
<dbReference type="Proteomes" id="UP001501257">
    <property type="component" value="Unassembled WGS sequence"/>
</dbReference>
<dbReference type="EMBL" id="BAABLK010000082">
    <property type="protein sequence ID" value="GAA5228586.1"/>
    <property type="molecule type" value="Genomic_DNA"/>
</dbReference>
<comment type="caution">
    <text evidence="2">The sequence shown here is derived from an EMBL/GenBank/DDBJ whole genome shotgun (WGS) entry which is preliminary data.</text>
</comment>
<proteinExistence type="predicted"/>
<dbReference type="Pfam" id="PF10592">
    <property type="entry name" value="AIPR"/>
    <property type="match status" value="1"/>
</dbReference>
<gene>
    <name evidence="2" type="ORF">GCM10025778_31240</name>
</gene>
<dbReference type="RefSeq" id="WP_210100254.1">
    <property type="nucleotide sequence ID" value="NZ_BAABLK010000082.1"/>
</dbReference>
<sequence length="306" mass="34124">MSDAVSDDLRDHIVAESISCGRINPRATDERFKLKGLSIVNGAQTSGALARAKRSGIALEDVRVTVRVISTAGHDADFGKQVTRKTNTQNQVTNREFVALDPYQLELSEILHAEGILYSFRSGQSLESEEHKFAFDLEEATRALACLSSIDNATRAKRELGRMWLDIKTNPYLELFPRNLEPANMYNAVRFWRSFGMALDDVSKTLEKRGANIAKNSLYMACALFMQTARSKGVAFSSFEWDVEGWISDNTPDIERLVGLIVDTHEVENSSGHAMAFFKNQQKMASFASRVGREFRAIKATTLPSA</sequence>
<dbReference type="InterPro" id="IPR018891">
    <property type="entry name" value="AIPR_C"/>
</dbReference>
<reference evidence="3" key="1">
    <citation type="journal article" date="2019" name="Int. J. Syst. Evol. Microbiol.">
        <title>The Global Catalogue of Microorganisms (GCM) 10K type strain sequencing project: providing services to taxonomists for standard genome sequencing and annotation.</title>
        <authorList>
            <consortium name="The Broad Institute Genomics Platform"/>
            <consortium name="The Broad Institute Genome Sequencing Center for Infectious Disease"/>
            <person name="Wu L."/>
            <person name="Ma J."/>
        </authorList>
    </citation>
    <scope>NUCLEOTIDE SEQUENCE [LARGE SCALE GENOMIC DNA]</scope>
    <source>
        <strain evidence="3">JCM 18952</strain>
    </source>
</reference>
<organism evidence="2 3">
    <name type="scientific">Paeniglutamicibacter antarcticus</name>
    <dbReference type="NCBI Taxonomy" id="494023"/>
    <lineage>
        <taxon>Bacteria</taxon>
        <taxon>Bacillati</taxon>
        <taxon>Actinomycetota</taxon>
        <taxon>Actinomycetes</taxon>
        <taxon>Micrococcales</taxon>
        <taxon>Micrococcaceae</taxon>
        <taxon>Paeniglutamicibacter</taxon>
    </lineage>
</organism>
<evidence type="ECO:0000259" key="1">
    <source>
        <dbReference type="Pfam" id="PF10592"/>
    </source>
</evidence>
<accession>A0ABP9TR09</accession>
<evidence type="ECO:0000313" key="3">
    <source>
        <dbReference type="Proteomes" id="UP001501257"/>
    </source>
</evidence>
<feature type="domain" description="Abortive phage infection protein C-terminal" evidence="1">
    <location>
        <begin position="13"/>
        <end position="129"/>
    </location>
</feature>
<name>A0ABP9TR09_9MICC</name>